<dbReference type="Gene3D" id="2.40.160.60">
    <property type="entry name" value="Outer membrane protein transport protein (OMPP1/FadL/TodX)"/>
    <property type="match status" value="1"/>
</dbReference>
<evidence type="ECO:0000256" key="8">
    <source>
        <dbReference type="SAM" id="SignalP"/>
    </source>
</evidence>
<dbReference type="InterPro" id="IPR005017">
    <property type="entry name" value="OMPP1/FadL/TodX"/>
</dbReference>
<evidence type="ECO:0000256" key="2">
    <source>
        <dbReference type="ARBA" id="ARBA00008163"/>
    </source>
</evidence>
<evidence type="ECO:0000256" key="3">
    <source>
        <dbReference type="ARBA" id="ARBA00022452"/>
    </source>
</evidence>
<comment type="subcellular location">
    <subcellularLocation>
        <location evidence="1">Cell outer membrane</location>
        <topology evidence="1">Multi-pass membrane protein</topology>
    </subcellularLocation>
</comment>
<evidence type="ECO:0000256" key="6">
    <source>
        <dbReference type="ARBA" id="ARBA00023136"/>
    </source>
</evidence>
<dbReference type="RefSeq" id="WP_221574468.1">
    <property type="nucleotide sequence ID" value="NZ_JAIGNK010000004.1"/>
</dbReference>
<keyword evidence="7" id="KW-0998">Cell outer membrane</keyword>
<accession>A0ABS7IZR5</accession>
<keyword evidence="5 8" id="KW-0732">Signal</keyword>
<keyword evidence="3" id="KW-1134">Transmembrane beta strand</keyword>
<comment type="caution">
    <text evidence="9">The sequence shown here is derived from an EMBL/GenBank/DDBJ whole genome shotgun (WGS) entry which is preliminary data.</text>
</comment>
<feature type="signal peptide" evidence="8">
    <location>
        <begin position="1"/>
        <end position="26"/>
    </location>
</feature>
<protein>
    <submittedName>
        <fullName evidence="9">Outer membrane protein transport protein</fullName>
    </submittedName>
</protein>
<evidence type="ECO:0000256" key="1">
    <source>
        <dbReference type="ARBA" id="ARBA00004571"/>
    </source>
</evidence>
<dbReference type="EMBL" id="JAIGNK010000004">
    <property type="protein sequence ID" value="MBX7459067.1"/>
    <property type="molecule type" value="Genomic_DNA"/>
</dbReference>
<dbReference type="PANTHER" id="PTHR35093">
    <property type="entry name" value="OUTER MEMBRANE PROTEIN NMB0088-RELATED"/>
    <property type="match status" value="1"/>
</dbReference>
<dbReference type="PANTHER" id="PTHR35093:SF3">
    <property type="entry name" value="LONG-CHAIN FATTY ACID TRANSPORT PROTEIN"/>
    <property type="match status" value="1"/>
</dbReference>
<evidence type="ECO:0000256" key="4">
    <source>
        <dbReference type="ARBA" id="ARBA00022692"/>
    </source>
</evidence>
<sequence length="435" mass="46613">MTHSLRPASSALGLGIALGLAAPAHAGGFYIQEQSTTEAGRAYSGEAAAADTPATIFFNPAGMTELEGIQIEGNAQALFVDARQSNTGTSRSVPGLPVTLPVTGSDGGNPFAQPLVVPSLYASAQVTDRLWVGLGVNSPFGVVVDYDEDFFGRYDSVTSDLFTLNVQPSIAYKLSDNFSVGAGIDVQYIDVELANAVPNLDPADPDGALRITGDDISVGWNAGFIATFDPVRIGAHYRSAVKHDLDGEFDLSGLTGLLAGNNVTTPAVAPLSTPDIATVSVMFGTDTPWRVYGTWRWYNWSNFDEILVEPEGLEPQVNEQFYRDTYSMALGAEYDVDERLTLRAGTMFDESPITDEYRTTRVPDGDRTWLSVGASYDINDTFTASLAYAHVFVKSEPIDRTDTFFKGTPAAVDARIRSDSSGNADILAFSVGARF</sequence>
<keyword evidence="10" id="KW-1185">Reference proteome</keyword>
<gene>
    <name evidence="9" type="ORF">K3152_12475</name>
</gene>
<organism evidence="9 10">
    <name type="scientific">Qipengyuania polymorpha</name>
    <dbReference type="NCBI Taxonomy" id="2867234"/>
    <lineage>
        <taxon>Bacteria</taxon>
        <taxon>Pseudomonadati</taxon>
        <taxon>Pseudomonadota</taxon>
        <taxon>Alphaproteobacteria</taxon>
        <taxon>Sphingomonadales</taxon>
        <taxon>Erythrobacteraceae</taxon>
        <taxon>Qipengyuania</taxon>
    </lineage>
</organism>
<reference evidence="9 10" key="1">
    <citation type="submission" date="2021-08" db="EMBL/GenBank/DDBJ databases">
        <title>Comparative Genomics Analysis of the Genus Qipengyuania Reveals Extensive Genetic Diversity and Metabolic Versatility, Including the Description of Fifteen Novel Species.</title>
        <authorList>
            <person name="Liu Y."/>
        </authorList>
    </citation>
    <scope>NUCLEOTIDE SEQUENCE [LARGE SCALE GENOMIC DNA]</scope>
    <source>
        <strain evidence="9 10">1NDH17</strain>
    </source>
</reference>
<comment type="similarity">
    <text evidence="2">Belongs to the OmpP1/FadL family.</text>
</comment>
<evidence type="ECO:0000256" key="7">
    <source>
        <dbReference type="ARBA" id="ARBA00023237"/>
    </source>
</evidence>
<evidence type="ECO:0000256" key="5">
    <source>
        <dbReference type="ARBA" id="ARBA00022729"/>
    </source>
</evidence>
<keyword evidence="6" id="KW-0472">Membrane</keyword>
<dbReference type="SUPFAM" id="SSF56935">
    <property type="entry name" value="Porins"/>
    <property type="match status" value="1"/>
</dbReference>
<dbReference type="Proteomes" id="UP000783253">
    <property type="component" value="Unassembled WGS sequence"/>
</dbReference>
<dbReference type="Pfam" id="PF03349">
    <property type="entry name" value="Toluene_X"/>
    <property type="match status" value="1"/>
</dbReference>
<evidence type="ECO:0000313" key="10">
    <source>
        <dbReference type="Proteomes" id="UP000783253"/>
    </source>
</evidence>
<evidence type="ECO:0000313" key="9">
    <source>
        <dbReference type="EMBL" id="MBX7459067.1"/>
    </source>
</evidence>
<keyword evidence="4" id="KW-0812">Transmembrane</keyword>
<name>A0ABS7IZR5_9SPHN</name>
<proteinExistence type="inferred from homology"/>
<feature type="chain" id="PRO_5046072502" evidence="8">
    <location>
        <begin position="27"/>
        <end position="435"/>
    </location>
</feature>